<dbReference type="PANTHER" id="PTHR40392:SF1">
    <property type="entry name" value="2-PHOSPHO-L-LACTATE GUANYLYLTRANSFERASE"/>
    <property type="match status" value="1"/>
</dbReference>
<evidence type="ECO:0000256" key="2">
    <source>
        <dbReference type="ARBA" id="ARBA00022695"/>
    </source>
</evidence>
<dbReference type="EMBL" id="FZMO01000013">
    <property type="protein sequence ID" value="SNQ45727.1"/>
    <property type="molecule type" value="Genomic_DNA"/>
</dbReference>
<gene>
    <name evidence="6" type="primary">cofC</name>
    <name evidence="5" type="synonym">fbiD</name>
    <name evidence="6" type="ORF">FRACA_110041</name>
</gene>
<keyword evidence="4 5" id="KW-0342">GTP-binding</keyword>
<reference evidence="6 7" key="1">
    <citation type="submission" date="2017-06" db="EMBL/GenBank/DDBJ databases">
        <authorList>
            <person name="Kim H.J."/>
            <person name="Triplett B.A."/>
        </authorList>
    </citation>
    <scope>NUCLEOTIDE SEQUENCE [LARGE SCALE GENOMIC DNA]</scope>
    <source>
        <strain evidence="6">FRACA_ARgP5</strain>
    </source>
</reference>
<sequence>MVAFVSFPPGQAPWTVLLPLKNLARAKSRLLRPDRGRLALAMALDTVTAVLTTASELVAVVMVITNEPAVQRALTPAVRARLVVLPDVPDEGLNPALAHGATVAGERWPGRPLAALSADLPALRTQELARALAEAGRHPRAVLADAAGTGTVLLTATAGAALDPSFGPRSREAHRRSGAVDITGPLGATVPGLRHDVDTVEDLDRARLLGVGSATAAALDGATPD</sequence>
<evidence type="ECO:0000256" key="1">
    <source>
        <dbReference type="ARBA" id="ARBA00022679"/>
    </source>
</evidence>
<dbReference type="GO" id="GO:0043814">
    <property type="term" value="F:phospholactate guanylyltransferase activity"/>
    <property type="evidence" value="ECO:0007669"/>
    <property type="project" value="InterPro"/>
</dbReference>
<dbReference type="InterPro" id="IPR002835">
    <property type="entry name" value="CofC"/>
</dbReference>
<dbReference type="AlphaFoldDB" id="A0A2I2KJ94"/>
<dbReference type="HAMAP" id="MF_02114">
    <property type="entry name" value="CofC"/>
    <property type="match status" value="1"/>
</dbReference>
<proteinExistence type="inferred from homology"/>
<keyword evidence="3 5" id="KW-0547">Nucleotide-binding</keyword>
<dbReference type="GO" id="GO:0005525">
    <property type="term" value="F:GTP binding"/>
    <property type="evidence" value="ECO:0007669"/>
    <property type="project" value="UniProtKB-KW"/>
</dbReference>
<feature type="binding site" evidence="5">
    <location>
        <position position="167"/>
    </location>
    <ligand>
        <name>phosphoenolpyruvate</name>
        <dbReference type="ChEBI" id="CHEBI:58702"/>
    </ligand>
</feature>
<protein>
    <recommendedName>
        <fullName evidence="5">Phosphoenolpyruvate guanylyltransferase</fullName>
        <shortName evidence="5">PEP guanylyltransferase</shortName>
        <ecNumber evidence="5">2.7.7.105</ecNumber>
    </recommendedName>
</protein>
<dbReference type="EC" id="2.7.7.105" evidence="5"/>
<evidence type="ECO:0000256" key="5">
    <source>
        <dbReference type="HAMAP-Rule" id="MF_02114"/>
    </source>
</evidence>
<feature type="binding site" evidence="5">
    <location>
        <position position="170"/>
    </location>
    <ligand>
        <name>phosphoenolpyruvate</name>
        <dbReference type="ChEBI" id="CHEBI:58702"/>
    </ligand>
</feature>
<accession>A0A2I2KJ94</accession>
<dbReference type="PANTHER" id="PTHR40392">
    <property type="entry name" value="2-PHOSPHO-L-LACTATE GUANYLYLTRANSFERASE"/>
    <property type="match status" value="1"/>
</dbReference>
<comment type="pathway">
    <text evidence="5">Cofactor biosynthesis; coenzyme F420 biosynthesis.</text>
</comment>
<dbReference type="GO" id="GO:0052645">
    <property type="term" value="P:F420-0 metabolic process"/>
    <property type="evidence" value="ECO:0007669"/>
    <property type="project" value="UniProtKB-UniRule"/>
</dbReference>
<feature type="binding site" evidence="5">
    <location>
        <position position="151"/>
    </location>
    <ligand>
        <name>phosphoenolpyruvate</name>
        <dbReference type="ChEBI" id="CHEBI:58702"/>
    </ligand>
</feature>
<evidence type="ECO:0000256" key="4">
    <source>
        <dbReference type="ARBA" id="ARBA00023134"/>
    </source>
</evidence>
<keyword evidence="7" id="KW-1185">Reference proteome</keyword>
<organism evidence="6 7">
    <name type="scientific">Frankia canadensis</name>
    <dbReference type="NCBI Taxonomy" id="1836972"/>
    <lineage>
        <taxon>Bacteria</taxon>
        <taxon>Bacillati</taxon>
        <taxon>Actinomycetota</taxon>
        <taxon>Actinomycetes</taxon>
        <taxon>Frankiales</taxon>
        <taxon>Frankiaceae</taxon>
        <taxon>Frankia</taxon>
    </lineage>
</organism>
<keyword evidence="2 5" id="KW-0548">Nucleotidyltransferase</keyword>
<dbReference type="Proteomes" id="UP000234331">
    <property type="component" value="Unassembled WGS sequence"/>
</dbReference>
<dbReference type="Gene3D" id="3.90.550.10">
    <property type="entry name" value="Spore Coat Polysaccharide Biosynthesis Protein SpsA, Chain A"/>
    <property type="match status" value="1"/>
</dbReference>
<comment type="function">
    <text evidence="5">Guanylyltransferase that catalyzes the activation of phosphoenolpyruvate (PEP) as enolpyruvoyl-2-diphospho-5'-guanosine, via the condensation of PEP with GTP. It is involved in the biosynthesis of coenzyme F420, a hydride carrier cofactor.</text>
</comment>
<keyword evidence="1 5" id="KW-0808">Transferase</keyword>
<dbReference type="UniPathway" id="UPA00071"/>
<dbReference type="NCBIfam" id="TIGR03552">
    <property type="entry name" value="F420_cofC"/>
    <property type="match status" value="1"/>
</dbReference>
<name>A0A2I2KJ94_9ACTN</name>
<dbReference type="OrthoDB" id="9151145at2"/>
<dbReference type="SUPFAM" id="SSF53448">
    <property type="entry name" value="Nucleotide-diphospho-sugar transferases"/>
    <property type="match status" value="1"/>
</dbReference>
<evidence type="ECO:0000313" key="7">
    <source>
        <dbReference type="Proteomes" id="UP000234331"/>
    </source>
</evidence>
<evidence type="ECO:0000256" key="3">
    <source>
        <dbReference type="ARBA" id="ARBA00022741"/>
    </source>
</evidence>
<comment type="catalytic activity">
    <reaction evidence="5">
        <text>phosphoenolpyruvate + GTP + H(+) = enolpyruvoyl-2-diphospho-5'-guanosine + diphosphate</text>
        <dbReference type="Rhea" id="RHEA:30519"/>
        <dbReference type="ChEBI" id="CHEBI:15378"/>
        <dbReference type="ChEBI" id="CHEBI:33019"/>
        <dbReference type="ChEBI" id="CHEBI:37565"/>
        <dbReference type="ChEBI" id="CHEBI:58702"/>
        <dbReference type="ChEBI" id="CHEBI:143701"/>
        <dbReference type="EC" id="2.7.7.105"/>
    </reaction>
</comment>
<dbReference type="InterPro" id="IPR029044">
    <property type="entry name" value="Nucleotide-diphossugar_trans"/>
</dbReference>
<evidence type="ECO:0000313" key="6">
    <source>
        <dbReference type="EMBL" id="SNQ45727.1"/>
    </source>
</evidence>
<comment type="similarity">
    <text evidence="5">Belongs to the CofC family.</text>
</comment>